<dbReference type="AlphaFoldDB" id="A0A2S8IQ28"/>
<organism evidence="1 2">
    <name type="scientific">Burkholderia cepacia</name>
    <name type="common">Pseudomonas cepacia</name>
    <dbReference type="NCBI Taxonomy" id="292"/>
    <lineage>
        <taxon>Bacteria</taxon>
        <taxon>Pseudomonadati</taxon>
        <taxon>Pseudomonadota</taxon>
        <taxon>Betaproteobacteria</taxon>
        <taxon>Burkholderiales</taxon>
        <taxon>Burkholderiaceae</taxon>
        <taxon>Burkholderia</taxon>
        <taxon>Burkholderia cepacia complex</taxon>
    </lineage>
</organism>
<accession>A0A2S8IQ28</accession>
<proteinExistence type="predicted"/>
<dbReference type="EMBL" id="PUIQ01000022">
    <property type="protein sequence ID" value="PQP16894.1"/>
    <property type="molecule type" value="Genomic_DNA"/>
</dbReference>
<name>A0A2S8IQ28_BURCE</name>
<comment type="caution">
    <text evidence="1">The sequence shown here is derived from an EMBL/GenBank/DDBJ whole genome shotgun (WGS) entry which is preliminary data.</text>
</comment>
<evidence type="ECO:0000313" key="2">
    <source>
        <dbReference type="Proteomes" id="UP000238206"/>
    </source>
</evidence>
<dbReference type="Proteomes" id="UP000238206">
    <property type="component" value="Unassembled WGS sequence"/>
</dbReference>
<evidence type="ECO:0000313" key="1">
    <source>
        <dbReference type="EMBL" id="PQP16894.1"/>
    </source>
</evidence>
<protein>
    <submittedName>
        <fullName evidence="1">Uncharacterized protein</fullName>
    </submittedName>
</protein>
<sequence>MCPLPTQYTPVTRPLRIVGQSSCPADTRRKNYNALDESTSTRRHARACGAGAAARALRG</sequence>
<gene>
    <name evidence="1" type="ORF">C5615_18515</name>
</gene>
<reference evidence="1 2" key="1">
    <citation type="submission" date="2018-02" db="EMBL/GenBank/DDBJ databases">
        <title>Draft genome sequencing of Burkholderia cepacia Y14-15.</title>
        <authorList>
            <person name="Zheng B.-X."/>
        </authorList>
    </citation>
    <scope>NUCLEOTIDE SEQUENCE [LARGE SCALE GENOMIC DNA]</scope>
    <source>
        <strain evidence="1 2">Y14-15</strain>
    </source>
</reference>